<feature type="repeat" description="ANK" evidence="6">
    <location>
        <begin position="122"/>
        <end position="156"/>
    </location>
</feature>
<dbReference type="PROSITE" id="PS50088">
    <property type="entry name" value="ANK_REPEAT"/>
    <property type="match status" value="1"/>
</dbReference>
<keyword evidence="2" id="KW-0268">Exocytosis</keyword>
<name>A0A7R9MD75_9ACAR</name>
<evidence type="ECO:0000256" key="7">
    <source>
        <dbReference type="SAM" id="MobiDB-lite"/>
    </source>
</evidence>
<keyword evidence="5" id="KW-0472">Membrane</keyword>
<dbReference type="PANTHER" id="PTHR24172">
    <property type="entry name" value="ANK_REP_REGION DOMAIN-CONTAINING PROTEIN"/>
    <property type="match status" value="1"/>
</dbReference>
<dbReference type="Gene3D" id="1.25.40.20">
    <property type="entry name" value="Ankyrin repeat-containing domain"/>
    <property type="match status" value="1"/>
</dbReference>
<keyword evidence="5" id="KW-1053">Target membrane</keyword>
<dbReference type="GO" id="GO:0006887">
    <property type="term" value="P:exocytosis"/>
    <property type="evidence" value="ECO:0007669"/>
    <property type="project" value="UniProtKB-KW"/>
</dbReference>
<reference evidence="8" key="1">
    <citation type="submission" date="2020-11" db="EMBL/GenBank/DDBJ databases">
        <authorList>
            <person name="Tran Van P."/>
        </authorList>
    </citation>
    <scope>NUCLEOTIDE SEQUENCE</scope>
</reference>
<evidence type="ECO:0000256" key="3">
    <source>
        <dbReference type="ARBA" id="ARBA00022537"/>
    </source>
</evidence>
<dbReference type="EMBL" id="CAJPVJ010013810">
    <property type="protein sequence ID" value="CAG2175048.1"/>
    <property type="molecule type" value="Genomic_DNA"/>
</dbReference>
<evidence type="ECO:0000313" key="8">
    <source>
        <dbReference type="EMBL" id="CAD7657862.1"/>
    </source>
</evidence>
<sequence>MLYGLNDLIEKWLKESDLLRLEHVVIAGQGERLIGKKSPVSQVQDFLDLVPTYMNKIRTVHDTVIRGNVAEAKQVLTRKRFALSRDHLGASPLHLAVLHAHWDVMAYIITQFPETINGPDNEGRTPLHYAAVMTDAEKLFYKRLVESNADPALNDKIGHSAEYYLLNPGVLTIRQLLENYMPPEEQHRYTNSAEVWRRPPTADIESRLTPTPDDSDSSMMSNVNHKHEVDAE</sequence>
<evidence type="ECO:0008006" key="10">
    <source>
        <dbReference type="Google" id="ProtNLM"/>
    </source>
</evidence>
<keyword evidence="4" id="KW-0638">Presynaptic neurotoxin</keyword>
<evidence type="ECO:0000256" key="6">
    <source>
        <dbReference type="PROSITE-ProRule" id="PRU00023"/>
    </source>
</evidence>
<evidence type="ECO:0000256" key="2">
    <source>
        <dbReference type="ARBA" id="ARBA00022483"/>
    </source>
</evidence>
<dbReference type="OrthoDB" id="432281at2759"/>
<dbReference type="InterPro" id="IPR002110">
    <property type="entry name" value="Ankyrin_rpt"/>
</dbReference>
<dbReference type="InterPro" id="IPR036770">
    <property type="entry name" value="Ankyrin_rpt-contain_sf"/>
</dbReference>
<feature type="region of interest" description="Disordered" evidence="7">
    <location>
        <begin position="198"/>
        <end position="232"/>
    </location>
</feature>
<protein>
    <recommendedName>
        <fullName evidence="10">Ankyrin repeat domain-containing protein</fullName>
    </recommendedName>
</protein>
<keyword evidence="3" id="KW-1052">Target cell membrane</keyword>
<keyword evidence="4" id="KW-0528">Neurotoxin</keyword>
<organism evidence="8">
    <name type="scientific">Oppiella nova</name>
    <dbReference type="NCBI Taxonomy" id="334625"/>
    <lineage>
        <taxon>Eukaryota</taxon>
        <taxon>Metazoa</taxon>
        <taxon>Ecdysozoa</taxon>
        <taxon>Arthropoda</taxon>
        <taxon>Chelicerata</taxon>
        <taxon>Arachnida</taxon>
        <taxon>Acari</taxon>
        <taxon>Acariformes</taxon>
        <taxon>Sarcoptiformes</taxon>
        <taxon>Oribatida</taxon>
        <taxon>Brachypylina</taxon>
        <taxon>Oppioidea</taxon>
        <taxon>Oppiidae</taxon>
        <taxon>Oppiella</taxon>
    </lineage>
</organism>
<dbReference type="PROSITE" id="PS50297">
    <property type="entry name" value="ANK_REP_REGION"/>
    <property type="match status" value="1"/>
</dbReference>
<evidence type="ECO:0000313" key="9">
    <source>
        <dbReference type="Proteomes" id="UP000728032"/>
    </source>
</evidence>
<dbReference type="GO" id="GO:0044218">
    <property type="term" value="C:other organism cell membrane"/>
    <property type="evidence" value="ECO:0007669"/>
    <property type="project" value="UniProtKB-KW"/>
</dbReference>
<dbReference type="SUPFAM" id="SSF48403">
    <property type="entry name" value="Ankyrin repeat"/>
    <property type="match status" value="1"/>
</dbReference>
<dbReference type="Pfam" id="PF12796">
    <property type="entry name" value="Ank_2"/>
    <property type="match status" value="1"/>
</dbReference>
<dbReference type="AlphaFoldDB" id="A0A7R9MD75"/>
<proteinExistence type="predicted"/>
<evidence type="ECO:0000256" key="4">
    <source>
        <dbReference type="ARBA" id="ARBA00023028"/>
    </source>
</evidence>
<dbReference type="PANTHER" id="PTHR24172:SF4">
    <property type="entry name" value="ANK_REP_REGION DOMAIN-CONTAINING PROTEIN"/>
    <property type="match status" value="1"/>
</dbReference>
<keyword evidence="9" id="KW-1185">Reference proteome</keyword>
<dbReference type="Proteomes" id="UP000728032">
    <property type="component" value="Unassembled WGS sequence"/>
</dbReference>
<evidence type="ECO:0000256" key="1">
    <source>
        <dbReference type="ARBA" id="ARBA00004175"/>
    </source>
</evidence>
<keyword evidence="4" id="KW-0800">Toxin</keyword>
<dbReference type="GO" id="GO:0044231">
    <property type="term" value="C:host cell presynaptic membrane"/>
    <property type="evidence" value="ECO:0007669"/>
    <property type="project" value="UniProtKB-KW"/>
</dbReference>
<keyword evidence="6" id="KW-0040">ANK repeat</keyword>
<gene>
    <name evidence="8" type="ORF">ONB1V03_LOCUS14487</name>
</gene>
<feature type="non-terminal residue" evidence="8">
    <location>
        <position position="232"/>
    </location>
</feature>
<comment type="subcellular location">
    <subcellularLocation>
        <location evidence="1">Target cell membrane</location>
    </subcellularLocation>
</comment>
<accession>A0A7R9MD75</accession>
<dbReference type="SMART" id="SM00248">
    <property type="entry name" value="ANK"/>
    <property type="match status" value="2"/>
</dbReference>
<evidence type="ECO:0000256" key="5">
    <source>
        <dbReference type="ARBA" id="ARBA00023298"/>
    </source>
</evidence>
<dbReference type="EMBL" id="OC928635">
    <property type="protein sequence ID" value="CAD7657862.1"/>
    <property type="molecule type" value="Genomic_DNA"/>
</dbReference>